<sequence length="201" mass="22687">MKCRYFQVTLISASNLLDVRHVGLMKVYAKVSINGNWDSEWTSPVDKEREKNPRWNCKIKYSLPEKAIKQKSGSDNLVIKLYCKRSFLEDKYVGEVHLSLKKLFDGGLACKNKNYLVYRNDVIGQTFGTLKLSYRFGSRSIHVDDNLGKPNERIFTTEILIGKLDFFNEICGGVTSDSCEVACGILGNIPGIEHGSVGSFF</sequence>
<dbReference type="Gene3D" id="2.60.40.150">
    <property type="entry name" value="C2 domain"/>
    <property type="match status" value="1"/>
</dbReference>
<dbReference type="PROSITE" id="PS50004">
    <property type="entry name" value="C2"/>
    <property type="match status" value="1"/>
</dbReference>
<comment type="caution">
    <text evidence="2">The sequence shown here is derived from an EMBL/GenBank/DDBJ whole genome shotgun (WGS) entry which is preliminary data.</text>
</comment>
<dbReference type="SMART" id="SM00239">
    <property type="entry name" value="C2"/>
    <property type="match status" value="1"/>
</dbReference>
<dbReference type="Pfam" id="PF00168">
    <property type="entry name" value="C2"/>
    <property type="match status" value="1"/>
</dbReference>
<dbReference type="SUPFAM" id="SSF49562">
    <property type="entry name" value="C2 domain (Calcium/lipid-binding domain, CaLB)"/>
    <property type="match status" value="1"/>
</dbReference>
<gene>
    <name evidence="2" type="ORF">ACH5RR_034852</name>
</gene>
<keyword evidence="3" id="KW-1185">Reference proteome</keyword>
<proteinExistence type="predicted"/>
<dbReference type="InterPro" id="IPR000008">
    <property type="entry name" value="C2_dom"/>
</dbReference>
<organism evidence="2 3">
    <name type="scientific">Cinchona calisaya</name>
    <dbReference type="NCBI Taxonomy" id="153742"/>
    <lineage>
        <taxon>Eukaryota</taxon>
        <taxon>Viridiplantae</taxon>
        <taxon>Streptophyta</taxon>
        <taxon>Embryophyta</taxon>
        <taxon>Tracheophyta</taxon>
        <taxon>Spermatophyta</taxon>
        <taxon>Magnoliopsida</taxon>
        <taxon>eudicotyledons</taxon>
        <taxon>Gunneridae</taxon>
        <taxon>Pentapetalae</taxon>
        <taxon>asterids</taxon>
        <taxon>lamiids</taxon>
        <taxon>Gentianales</taxon>
        <taxon>Rubiaceae</taxon>
        <taxon>Cinchonoideae</taxon>
        <taxon>Cinchoneae</taxon>
        <taxon>Cinchona</taxon>
    </lineage>
</organism>
<dbReference type="CDD" id="cd04051">
    <property type="entry name" value="C2_SRC2_like"/>
    <property type="match status" value="1"/>
</dbReference>
<dbReference type="Proteomes" id="UP001630127">
    <property type="component" value="Unassembled WGS sequence"/>
</dbReference>
<dbReference type="PANTHER" id="PTHR32246:SF96">
    <property type="entry name" value="PROTEIN SRC2 HOMOLOG"/>
    <property type="match status" value="1"/>
</dbReference>
<dbReference type="EMBL" id="JBJUIK010000014">
    <property type="protein sequence ID" value="KAL3505011.1"/>
    <property type="molecule type" value="Genomic_DNA"/>
</dbReference>
<protein>
    <recommendedName>
        <fullName evidence="1">C2 domain-containing protein</fullName>
    </recommendedName>
</protein>
<reference evidence="2 3" key="1">
    <citation type="submission" date="2024-11" db="EMBL/GenBank/DDBJ databases">
        <title>A near-complete genome assembly of Cinchona calisaya.</title>
        <authorList>
            <person name="Lian D.C."/>
            <person name="Zhao X.W."/>
            <person name="Wei L."/>
        </authorList>
    </citation>
    <scope>NUCLEOTIDE SEQUENCE [LARGE SCALE GENOMIC DNA]</scope>
    <source>
        <tissue evidence="2">Nenye</tissue>
    </source>
</reference>
<accession>A0ABD2YC52</accession>
<evidence type="ECO:0000313" key="2">
    <source>
        <dbReference type="EMBL" id="KAL3505011.1"/>
    </source>
</evidence>
<dbReference type="InterPro" id="IPR044750">
    <property type="entry name" value="C2_SRC2/BAP"/>
</dbReference>
<dbReference type="InterPro" id="IPR035892">
    <property type="entry name" value="C2_domain_sf"/>
</dbReference>
<evidence type="ECO:0000313" key="3">
    <source>
        <dbReference type="Proteomes" id="UP001630127"/>
    </source>
</evidence>
<feature type="domain" description="C2" evidence="1">
    <location>
        <begin position="1"/>
        <end position="113"/>
    </location>
</feature>
<name>A0ABD2YC52_9GENT</name>
<dbReference type="AlphaFoldDB" id="A0ABD2YC52"/>
<evidence type="ECO:0000259" key="1">
    <source>
        <dbReference type="PROSITE" id="PS50004"/>
    </source>
</evidence>
<dbReference type="PANTHER" id="PTHR32246">
    <property type="entry name" value="INGRESSION PROTEIN FIC1"/>
    <property type="match status" value="1"/>
</dbReference>